<dbReference type="EMBL" id="JBDIME010000030">
    <property type="protein sequence ID" value="MEN2792549.1"/>
    <property type="molecule type" value="Genomic_DNA"/>
</dbReference>
<evidence type="ECO:0000313" key="5">
    <source>
        <dbReference type="Proteomes" id="UP001419910"/>
    </source>
</evidence>
<evidence type="ECO:0000259" key="3">
    <source>
        <dbReference type="PROSITE" id="PS51186"/>
    </source>
</evidence>
<keyword evidence="5" id="KW-1185">Reference proteome</keyword>
<dbReference type="PANTHER" id="PTHR43877">
    <property type="entry name" value="AMINOALKYLPHOSPHONATE N-ACETYLTRANSFERASE-RELATED-RELATED"/>
    <property type="match status" value="1"/>
</dbReference>
<dbReference type="SUPFAM" id="SSF55729">
    <property type="entry name" value="Acyl-CoA N-acyltransferases (Nat)"/>
    <property type="match status" value="1"/>
</dbReference>
<dbReference type="GO" id="GO:0016746">
    <property type="term" value="F:acyltransferase activity"/>
    <property type="evidence" value="ECO:0007669"/>
    <property type="project" value="UniProtKB-KW"/>
</dbReference>
<sequence>MSEVVFRTATAADLPAIVALLDDDDLSRGREDASLPLDPRYLAAFEAITADPNQMQVVADLDGRVVGTMQLSFLAGIAFRGGWRGQIEAVRIASDLRGQGLGQQMIEWAVDRCRERGCRMAQLTSKLDRVDAHRFYERMGWKKSHAGFKLQLEQA</sequence>
<dbReference type="Proteomes" id="UP001419910">
    <property type="component" value="Unassembled WGS sequence"/>
</dbReference>
<proteinExistence type="predicted"/>
<dbReference type="InterPro" id="IPR050832">
    <property type="entry name" value="Bact_Acetyltransf"/>
</dbReference>
<protein>
    <submittedName>
        <fullName evidence="4">GNAT family N-acetyltransferase</fullName>
        <ecNumber evidence="4">2.3.1.-</ecNumber>
    </submittedName>
</protein>
<dbReference type="Gene3D" id="3.40.630.30">
    <property type="match status" value="1"/>
</dbReference>
<dbReference type="InterPro" id="IPR016181">
    <property type="entry name" value="Acyl_CoA_acyltransferase"/>
</dbReference>
<comment type="caution">
    <text evidence="4">The sequence shown here is derived from an EMBL/GenBank/DDBJ whole genome shotgun (WGS) entry which is preliminary data.</text>
</comment>
<accession>A0ABU9Y9R4</accession>
<dbReference type="Pfam" id="PF00583">
    <property type="entry name" value="Acetyltransf_1"/>
    <property type="match status" value="1"/>
</dbReference>
<keyword evidence="1 4" id="KW-0808">Transferase</keyword>
<dbReference type="PANTHER" id="PTHR43877:SF2">
    <property type="entry name" value="AMINOALKYLPHOSPHONATE N-ACETYLTRANSFERASE-RELATED"/>
    <property type="match status" value="1"/>
</dbReference>
<keyword evidence="2 4" id="KW-0012">Acyltransferase</keyword>
<reference evidence="4 5" key="1">
    <citation type="submission" date="2024-05" db="EMBL/GenBank/DDBJ databases">
        <authorList>
            <person name="Liu Q."/>
            <person name="Xin Y.-H."/>
        </authorList>
    </citation>
    <scope>NUCLEOTIDE SEQUENCE [LARGE SCALE GENOMIC DNA]</scope>
    <source>
        <strain evidence="4 5">CGMCC 1.10181</strain>
    </source>
</reference>
<gene>
    <name evidence="4" type="ORF">ABC974_23180</name>
</gene>
<evidence type="ECO:0000313" key="4">
    <source>
        <dbReference type="EMBL" id="MEN2792549.1"/>
    </source>
</evidence>
<dbReference type="RefSeq" id="WP_343888234.1">
    <property type="nucleotide sequence ID" value="NZ_BAAAEH010000007.1"/>
</dbReference>
<dbReference type="EC" id="2.3.1.-" evidence="4"/>
<name>A0ABU9Y9R4_9SPHN</name>
<dbReference type="CDD" id="cd04301">
    <property type="entry name" value="NAT_SF"/>
    <property type="match status" value="1"/>
</dbReference>
<organism evidence="4 5">
    <name type="scientific">Sphingomonas oligophenolica</name>
    <dbReference type="NCBI Taxonomy" id="301154"/>
    <lineage>
        <taxon>Bacteria</taxon>
        <taxon>Pseudomonadati</taxon>
        <taxon>Pseudomonadota</taxon>
        <taxon>Alphaproteobacteria</taxon>
        <taxon>Sphingomonadales</taxon>
        <taxon>Sphingomonadaceae</taxon>
        <taxon>Sphingomonas</taxon>
    </lineage>
</organism>
<dbReference type="InterPro" id="IPR000182">
    <property type="entry name" value="GNAT_dom"/>
</dbReference>
<dbReference type="PROSITE" id="PS51186">
    <property type="entry name" value="GNAT"/>
    <property type="match status" value="1"/>
</dbReference>
<evidence type="ECO:0000256" key="1">
    <source>
        <dbReference type="ARBA" id="ARBA00022679"/>
    </source>
</evidence>
<feature type="domain" description="N-acetyltransferase" evidence="3">
    <location>
        <begin position="4"/>
        <end position="155"/>
    </location>
</feature>
<evidence type="ECO:0000256" key="2">
    <source>
        <dbReference type="ARBA" id="ARBA00023315"/>
    </source>
</evidence>